<evidence type="ECO:0000256" key="2">
    <source>
        <dbReference type="SAM" id="MobiDB-lite"/>
    </source>
</evidence>
<dbReference type="RefSeq" id="XP_062793667.1">
    <property type="nucleotide sequence ID" value="XM_062937616.1"/>
</dbReference>
<feature type="region of interest" description="Disordered" evidence="2">
    <location>
        <begin position="1"/>
        <end position="60"/>
    </location>
</feature>
<sequence length="361" mass="39527">MSQSSLPLGGVITTTSSNINTRRPPFGLAGPSISSPIATLSSLTPTAGPSSQSSVKKEKSLNQASPRIIRTFEEIRVPVKSEEWYEELECAICSQVLGATQSIVPCGHSFCGPCSWKWIKSNDHPSCPSCRMKVSETTPFIPNIMVDQIIERKLANLPDGAERGAMMIERREKAQAWKVIQANMPPSKPGQPKRPRGLDDIMHNLIDLAAPMPIIRSGHARRASRQITELGAPVDAMTAEETEANQRARAESIQERLAEMRRLREERIRVLTEQVAANRSAEESAQSADVEMADPNRGPARDNRVQSPVPTQQPLGSSSPSHSGPIRSSALARRQARGRGDRGTRDDPLVVISDEDEHQNV</sequence>
<evidence type="ECO:0000256" key="1">
    <source>
        <dbReference type="PROSITE-ProRule" id="PRU00175"/>
    </source>
</evidence>
<reference evidence="4 5" key="1">
    <citation type="submission" date="2024-01" db="EMBL/GenBank/DDBJ databases">
        <title>Comparative genomics of Cryptococcus and Kwoniella reveals pathogenesis evolution and contrasting modes of karyotype evolution via chromosome fusion or intercentromeric recombination.</title>
        <authorList>
            <person name="Coelho M.A."/>
            <person name="David-Palma M."/>
            <person name="Shea T."/>
            <person name="Bowers K."/>
            <person name="McGinley-Smith S."/>
            <person name="Mohammad A.W."/>
            <person name="Gnirke A."/>
            <person name="Yurkov A.M."/>
            <person name="Nowrousian M."/>
            <person name="Sun S."/>
            <person name="Cuomo C.A."/>
            <person name="Heitman J."/>
        </authorList>
    </citation>
    <scope>NUCLEOTIDE SEQUENCE [LARGE SCALE GENOMIC DNA]</scope>
    <source>
        <strain evidence="4">CBS 11374</strain>
    </source>
</reference>
<dbReference type="PANTHER" id="PTHR14134:SF2">
    <property type="entry name" value="E3 UBIQUITIN-PROTEIN LIGASE RAD18"/>
    <property type="match status" value="1"/>
</dbReference>
<feature type="compositionally biased region" description="Low complexity" evidence="2">
    <location>
        <begin position="316"/>
        <end position="333"/>
    </location>
</feature>
<feature type="compositionally biased region" description="Polar residues" evidence="2">
    <location>
        <begin position="1"/>
        <end position="21"/>
    </location>
</feature>
<dbReference type="Pfam" id="PF13923">
    <property type="entry name" value="zf-C3HC4_2"/>
    <property type="match status" value="1"/>
</dbReference>
<organism evidence="4 5">
    <name type="scientific">Kwoniella shivajii</name>
    <dbReference type="NCBI Taxonomy" id="564305"/>
    <lineage>
        <taxon>Eukaryota</taxon>
        <taxon>Fungi</taxon>
        <taxon>Dikarya</taxon>
        <taxon>Basidiomycota</taxon>
        <taxon>Agaricomycotina</taxon>
        <taxon>Tremellomycetes</taxon>
        <taxon>Tremellales</taxon>
        <taxon>Cryptococcaceae</taxon>
        <taxon>Kwoniella</taxon>
    </lineage>
</organism>
<protein>
    <recommendedName>
        <fullName evidence="3">RING-type domain-containing protein</fullName>
    </recommendedName>
</protein>
<feature type="region of interest" description="Disordered" evidence="2">
    <location>
        <begin position="277"/>
        <end position="361"/>
    </location>
</feature>
<dbReference type="SMART" id="SM00184">
    <property type="entry name" value="RING"/>
    <property type="match status" value="1"/>
</dbReference>
<gene>
    <name evidence="4" type="ORF">IL334_005910</name>
</gene>
<feature type="domain" description="RING-type" evidence="3">
    <location>
        <begin position="90"/>
        <end position="131"/>
    </location>
</feature>
<dbReference type="InterPro" id="IPR013083">
    <property type="entry name" value="Znf_RING/FYVE/PHD"/>
</dbReference>
<dbReference type="Proteomes" id="UP001329825">
    <property type="component" value="Chromosome 8"/>
</dbReference>
<feature type="compositionally biased region" description="Polar residues" evidence="2">
    <location>
        <begin position="32"/>
        <end position="54"/>
    </location>
</feature>
<feature type="compositionally biased region" description="Basic and acidic residues" evidence="2">
    <location>
        <begin position="338"/>
        <end position="348"/>
    </location>
</feature>
<keyword evidence="1" id="KW-0862">Zinc</keyword>
<keyword evidence="1" id="KW-0479">Metal-binding</keyword>
<dbReference type="EMBL" id="CP141888">
    <property type="protein sequence ID" value="WRT68928.1"/>
    <property type="molecule type" value="Genomic_DNA"/>
</dbReference>
<dbReference type="InterPro" id="IPR001841">
    <property type="entry name" value="Znf_RING"/>
</dbReference>
<dbReference type="InterPro" id="IPR039577">
    <property type="entry name" value="Rad18"/>
</dbReference>
<dbReference type="GeneID" id="87958040"/>
<accession>A0ABZ1D4S5</accession>
<dbReference type="PROSITE" id="PS50089">
    <property type="entry name" value="ZF_RING_2"/>
    <property type="match status" value="1"/>
</dbReference>
<keyword evidence="5" id="KW-1185">Reference proteome</keyword>
<name>A0ABZ1D4S5_9TREE</name>
<evidence type="ECO:0000313" key="5">
    <source>
        <dbReference type="Proteomes" id="UP001329825"/>
    </source>
</evidence>
<dbReference type="SUPFAM" id="SSF57850">
    <property type="entry name" value="RING/U-box"/>
    <property type="match status" value="1"/>
</dbReference>
<dbReference type="PANTHER" id="PTHR14134">
    <property type="entry name" value="E3 UBIQUITIN-PROTEIN LIGASE RAD18"/>
    <property type="match status" value="1"/>
</dbReference>
<evidence type="ECO:0000259" key="3">
    <source>
        <dbReference type="PROSITE" id="PS50089"/>
    </source>
</evidence>
<evidence type="ECO:0000313" key="4">
    <source>
        <dbReference type="EMBL" id="WRT68928.1"/>
    </source>
</evidence>
<dbReference type="Gene3D" id="3.30.40.10">
    <property type="entry name" value="Zinc/RING finger domain, C3HC4 (zinc finger)"/>
    <property type="match status" value="1"/>
</dbReference>
<keyword evidence="1" id="KW-0863">Zinc-finger</keyword>
<feature type="compositionally biased region" description="Polar residues" evidence="2">
    <location>
        <begin position="305"/>
        <end position="315"/>
    </location>
</feature>
<proteinExistence type="predicted"/>